<keyword evidence="3" id="KW-1185">Reference proteome</keyword>
<dbReference type="InterPro" id="IPR003776">
    <property type="entry name" value="YcaO-like_dom"/>
</dbReference>
<dbReference type="Gene3D" id="3.30.160.660">
    <property type="match status" value="1"/>
</dbReference>
<dbReference type="Proteomes" id="UP000028058">
    <property type="component" value="Unassembled WGS sequence"/>
</dbReference>
<dbReference type="PANTHER" id="PTHR37809">
    <property type="entry name" value="RIBOSOMAL PROTEIN S12 METHYLTHIOTRANSFERASE ACCESSORY FACTOR YCAO"/>
    <property type="match status" value="1"/>
</dbReference>
<dbReference type="AlphaFoldDB" id="A0A3R7FPX1"/>
<proteinExistence type="predicted"/>
<evidence type="ECO:0000313" key="2">
    <source>
        <dbReference type="EMBL" id="RKM92925.1"/>
    </source>
</evidence>
<comment type="caution">
    <text evidence="2">The sequence shown here is derived from an EMBL/GenBank/DDBJ whole genome shotgun (WGS) entry which is preliminary data.</text>
</comment>
<dbReference type="InterPro" id="IPR022291">
    <property type="entry name" value="Bacteriocin_synth_cyclodeHase"/>
</dbReference>
<sequence>MTTTAPPAPDVPAAPLETGRDLLQRALAERYEHEERAHAGAPDAGRPLPAPLVVPLGAADTLGFGRPDPYGLLRPRATVQLTARAALIGPWGGGEGTAACGQCLAMRWQRLRSRSEREALELGHTPHGATGWPVLTGYALDAVWSVYRAVMPGGRAAPSAVPADRVLPQVTRVDLGTLATATFPLLPEPLCPACVPLRPDTAEDARMVLGPVPKPDPDGYRSRSLDAYPLPVSALANPVCGALGSDTWINPVSTTTSPVAGTHFVRGYAGLNDVTWSGQADAYGTSRRLAFLEGLERYAGTHRRRGTSPVTASYHRLLARGEPVLDPAACGFYAPETYERDHLVSPFDPDRDIPWVWGHSLRDDRPVLVPARLAHYSAGVDADNFVFECSNGCATGGTPEEAILFGLLELVERDAFLLAWYGRARPTEIDLGSCRGGATRTLLDRAALHGYDVRAFDTRMDTAVPVVTALAVRRDGGPGTLSFSAAAGFDPEGTVDAALSEVLTYIPHLPYQVAERRAELEAMARDYGKVLHLKDHAQLYGLPEMAGHAREYLEPEAVVPLGEAFPGWRELRPRTGDLLDDLRLLRDELVRAGHDVIAVDQTTPEQRAMGLHTVGTIVPGLLPLDFGWSRQRALLMPRLRTGLRAAGRRDTDLGEAEIKAVPHPFP</sequence>
<accession>A0A3R7FPX1</accession>
<feature type="domain" description="YcaO" evidence="1">
    <location>
        <begin position="278"/>
        <end position="666"/>
    </location>
</feature>
<protein>
    <submittedName>
        <fullName evidence="2">Cyclodehydratase</fullName>
    </submittedName>
</protein>
<evidence type="ECO:0000313" key="3">
    <source>
        <dbReference type="Proteomes" id="UP000028058"/>
    </source>
</evidence>
<dbReference type="NCBIfam" id="TIGR03604">
    <property type="entry name" value="TOMM_cyclo_SagD"/>
    <property type="match status" value="1"/>
</dbReference>
<evidence type="ECO:0000259" key="1">
    <source>
        <dbReference type="PROSITE" id="PS51664"/>
    </source>
</evidence>
<organism evidence="2 3">
    <name type="scientific">Streptomyces xinghaiensis</name>
    <dbReference type="NCBI Taxonomy" id="1038928"/>
    <lineage>
        <taxon>Bacteria</taxon>
        <taxon>Bacillati</taxon>
        <taxon>Actinomycetota</taxon>
        <taxon>Actinomycetes</taxon>
        <taxon>Kitasatosporales</taxon>
        <taxon>Streptomycetaceae</taxon>
        <taxon>Streptomyces</taxon>
    </lineage>
</organism>
<dbReference type="EMBL" id="JNAD02000012">
    <property type="protein sequence ID" value="RKM92925.1"/>
    <property type="molecule type" value="Genomic_DNA"/>
</dbReference>
<dbReference type="OrthoDB" id="2379922at2"/>
<dbReference type="Gene3D" id="3.30.40.250">
    <property type="match status" value="1"/>
</dbReference>
<dbReference type="NCBIfam" id="TIGR03882">
    <property type="entry name" value="cyclo_dehyd_2"/>
    <property type="match status" value="1"/>
</dbReference>
<dbReference type="Gene3D" id="3.30.1330.230">
    <property type="match status" value="1"/>
</dbReference>
<dbReference type="Gene3D" id="3.40.50.720">
    <property type="entry name" value="NAD(P)-binding Rossmann-like Domain"/>
    <property type="match status" value="1"/>
</dbReference>
<reference evidence="2 3" key="1">
    <citation type="journal article" date="2014" name="Genome Announc.">
        <title>Draft Genome Sequence of Streptomyces fradiae ATCC 19609, a Strain Highly Sensitive to Antibiotics.</title>
        <authorList>
            <person name="Bekker O.B."/>
            <person name="Klimina K.M."/>
            <person name="Vatlin A.A."/>
            <person name="Zakharevich N.V."/>
            <person name="Kasianov A.S."/>
            <person name="Danilenko V.N."/>
        </authorList>
    </citation>
    <scope>NUCLEOTIDE SEQUENCE [LARGE SCALE GENOMIC DNA]</scope>
    <source>
        <strain evidence="2 3">ATCC 19609</strain>
    </source>
</reference>
<dbReference type="RefSeq" id="WP_043471963.1">
    <property type="nucleotide sequence ID" value="NZ_JBFACB010000011.1"/>
</dbReference>
<dbReference type="PROSITE" id="PS51664">
    <property type="entry name" value="YCAO"/>
    <property type="match status" value="1"/>
</dbReference>
<dbReference type="Pfam" id="PF02624">
    <property type="entry name" value="YcaO"/>
    <property type="match status" value="1"/>
</dbReference>
<gene>
    <name evidence="2" type="ORF">SFRA_023840</name>
</gene>
<name>A0A3R7FPX1_9ACTN</name>
<dbReference type="InterPro" id="IPR027624">
    <property type="entry name" value="TOMM_cyclo_SagD"/>
</dbReference>
<dbReference type="PANTHER" id="PTHR37809:SF1">
    <property type="entry name" value="RIBOSOMAL PROTEIN S12 METHYLTHIOTRANSFERASE ACCESSORY FACTOR YCAO"/>
    <property type="match status" value="1"/>
</dbReference>